<dbReference type="PANTHER" id="PTHR43777">
    <property type="entry name" value="MOLYBDENUM COFACTOR CYTIDYLYLTRANSFERASE"/>
    <property type="match status" value="1"/>
</dbReference>
<evidence type="ECO:0000313" key="3">
    <source>
        <dbReference type="EMBL" id="GGD41426.1"/>
    </source>
</evidence>
<dbReference type="Pfam" id="PF12804">
    <property type="entry name" value="NTP_transf_3"/>
    <property type="match status" value="1"/>
</dbReference>
<feature type="domain" description="MobA-like NTP transferase" evidence="2">
    <location>
        <begin position="9"/>
        <end position="162"/>
    </location>
</feature>
<evidence type="ECO:0000313" key="4">
    <source>
        <dbReference type="Proteomes" id="UP000598997"/>
    </source>
</evidence>
<reference evidence="3 4" key="1">
    <citation type="journal article" date="2014" name="Int. J. Syst. Evol. Microbiol.">
        <title>Complete genome sequence of Corynebacterium casei LMG S-19264T (=DSM 44701T), isolated from a smear-ripened cheese.</title>
        <authorList>
            <consortium name="US DOE Joint Genome Institute (JGI-PGF)"/>
            <person name="Walter F."/>
            <person name="Albersmeier A."/>
            <person name="Kalinowski J."/>
            <person name="Ruckert C."/>
        </authorList>
    </citation>
    <scope>NUCLEOTIDE SEQUENCE [LARGE SCALE GENOMIC DNA]</scope>
    <source>
        <strain evidence="3 4">CGMCC 1.15358</strain>
    </source>
</reference>
<sequence>MTDPSDIACILLAAGEGRRFGGGKLLAPLDGKPLGLHTAATLKEIPFAAHIAVSGANAPDFAGLGFEIVAPDADEPALSASIAAGVAAVADRDIAGVLIALADMPCVPAAHIHALIAAFEGEPVATIVEGRPQPPALFGMRQYSDLRALSGDRGAQSLLRHARALELSAAEAFDVDTPADLETLRTTSLKAKPSLGDD</sequence>
<accession>A0A917DHQ9</accession>
<comment type="caution">
    <text evidence="3">The sequence shown here is derived from an EMBL/GenBank/DDBJ whole genome shotgun (WGS) entry which is preliminary data.</text>
</comment>
<dbReference type="CDD" id="cd04182">
    <property type="entry name" value="GT_2_like_f"/>
    <property type="match status" value="1"/>
</dbReference>
<evidence type="ECO:0000256" key="1">
    <source>
        <dbReference type="ARBA" id="ARBA00022842"/>
    </source>
</evidence>
<dbReference type="PANTHER" id="PTHR43777:SF1">
    <property type="entry name" value="MOLYBDENUM COFACTOR CYTIDYLYLTRANSFERASE"/>
    <property type="match status" value="1"/>
</dbReference>
<dbReference type="EMBL" id="BMIO01000004">
    <property type="protein sequence ID" value="GGD41426.1"/>
    <property type="molecule type" value="Genomic_DNA"/>
</dbReference>
<dbReference type="RefSeq" id="WP_066766652.1">
    <property type="nucleotide sequence ID" value="NZ_BMIO01000004.1"/>
</dbReference>
<gene>
    <name evidence="3" type="ORF">GCM10010989_14310</name>
</gene>
<keyword evidence="1" id="KW-0460">Magnesium</keyword>
<dbReference type="AlphaFoldDB" id="A0A917DHQ9"/>
<dbReference type="Proteomes" id="UP000598997">
    <property type="component" value="Unassembled WGS sequence"/>
</dbReference>
<proteinExistence type="predicted"/>
<organism evidence="3 4">
    <name type="scientific">Croceicoccus pelagius</name>
    <dbReference type="NCBI Taxonomy" id="1703341"/>
    <lineage>
        <taxon>Bacteria</taxon>
        <taxon>Pseudomonadati</taxon>
        <taxon>Pseudomonadota</taxon>
        <taxon>Alphaproteobacteria</taxon>
        <taxon>Sphingomonadales</taxon>
        <taxon>Erythrobacteraceae</taxon>
        <taxon>Croceicoccus</taxon>
    </lineage>
</organism>
<dbReference type="InterPro" id="IPR029044">
    <property type="entry name" value="Nucleotide-diphossugar_trans"/>
</dbReference>
<protein>
    <submittedName>
        <fullName evidence="3">Molybdopterin-guanine dinucleotide biosynthesis protein A</fullName>
    </submittedName>
</protein>
<keyword evidence="4" id="KW-1185">Reference proteome</keyword>
<dbReference type="InterPro" id="IPR025877">
    <property type="entry name" value="MobA-like_NTP_Trfase"/>
</dbReference>
<name>A0A917DHQ9_9SPHN</name>
<dbReference type="SUPFAM" id="SSF53448">
    <property type="entry name" value="Nucleotide-diphospho-sugar transferases"/>
    <property type="match status" value="1"/>
</dbReference>
<dbReference type="Gene3D" id="3.90.550.10">
    <property type="entry name" value="Spore Coat Polysaccharide Biosynthesis Protein SpsA, Chain A"/>
    <property type="match status" value="1"/>
</dbReference>
<dbReference type="GO" id="GO:0016779">
    <property type="term" value="F:nucleotidyltransferase activity"/>
    <property type="evidence" value="ECO:0007669"/>
    <property type="project" value="UniProtKB-ARBA"/>
</dbReference>
<evidence type="ECO:0000259" key="2">
    <source>
        <dbReference type="Pfam" id="PF12804"/>
    </source>
</evidence>